<comment type="caution">
    <text evidence="6">The sequence shown here is derived from an EMBL/GenBank/DDBJ whole genome shotgun (WGS) entry which is preliminary data.</text>
</comment>
<keyword evidence="4" id="KW-0804">Transcription</keyword>
<sequence>MDLNDYFYFVHVVEKRGFAPAGRALGVPKSRLSRHIRQLEDRLGARLIQRTSRRFIITDAGDAFYRHARAALDEVAAAEAAVRRHANTLSGTVRLSCSVGVAQFAISPALSRFMAANPKVKIVQQVTNQTVDLVEAGIDMAIRGHADALPPSSLIQSRLAPVVWHLFAGPSYLDSAGTPARPEDLETHTGLKLGWRPETGNWSLRGPGDTHVSIPFTPLLCSDDMVTLKQCAADGQGIVALPAYVCREEVARGKLVRVLPDWTAGDAQLSLLMPSRRGLPPAVKALSAFLRERVPGIVAQEGV</sequence>
<reference evidence="6 7" key="1">
    <citation type="journal article" date="2016" name="Int. J. Syst. Evol. Microbiol.">
        <title>Pyruvatibacter mobilis gen. nov., sp. nov., a marine bacterium from the culture broth of Picochlorum sp. 122.</title>
        <authorList>
            <person name="Wang G."/>
            <person name="Tang M."/>
            <person name="Wu H."/>
            <person name="Dai S."/>
            <person name="Li T."/>
            <person name="Chen C."/>
            <person name="He H."/>
            <person name="Fan J."/>
            <person name="Xiang W."/>
            <person name="Li X."/>
        </authorList>
    </citation>
    <scope>NUCLEOTIDE SEQUENCE [LARGE SCALE GENOMIC DNA]</scope>
    <source>
        <strain evidence="6 7">GYP-11</strain>
    </source>
</reference>
<evidence type="ECO:0000256" key="1">
    <source>
        <dbReference type="ARBA" id="ARBA00009437"/>
    </source>
</evidence>
<dbReference type="InterPro" id="IPR005119">
    <property type="entry name" value="LysR_subst-bd"/>
</dbReference>
<organism evidence="6 7">
    <name type="scientific">Pyruvatibacter mobilis</name>
    <dbReference type="NCBI Taxonomy" id="1712261"/>
    <lineage>
        <taxon>Bacteria</taxon>
        <taxon>Pseudomonadati</taxon>
        <taxon>Pseudomonadota</taxon>
        <taxon>Alphaproteobacteria</taxon>
        <taxon>Hyphomicrobiales</taxon>
        <taxon>Parvibaculaceae</taxon>
        <taxon>Pyruvatibacter</taxon>
    </lineage>
</organism>
<dbReference type="FunFam" id="1.10.10.10:FF:000001">
    <property type="entry name" value="LysR family transcriptional regulator"/>
    <property type="match status" value="1"/>
</dbReference>
<dbReference type="Gene3D" id="1.10.10.10">
    <property type="entry name" value="Winged helix-like DNA-binding domain superfamily/Winged helix DNA-binding domain"/>
    <property type="match status" value="1"/>
</dbReference>
<comment type="similarity">
    <text evidence="1">Belongs to the LysR transcriptional regulatory family.</text>
</comment>
<dbReference type="SUPFAM" id="SSF53850">
    <property type="entry name" value="Periplasmic binding protein-like II"/>
    <property type="match status" value="1"/>
</dbReference>
<dbReference type="InterPro" id="IPR000847">
    <property type="entry name" value="LysR_HTH_N"/>
</dbReference>
<dbReference type="Gene3D" id="3.40.190.290">
    <property type="match status" value="1"/>
</dbReference>
<dbReference type="GeneID" id="300654775"/>
<dbReference type="AlphaFoldDB" id="A0A845QC87"/>
<evidence type="ECO:0000313" key="7">
    <source>
        <dbReference type="Proteomes" id="UP000470384"/>
    </source>
</evidence>
<dbReference type="CDD" id="cd08422">
    <property type="entry name" value="PBP2_CrgA_like"/>
    <property type="match status" value="1"/>
</dbReference>
<evidence type="ECO:0000313" key="6">
    <source>
        <dbReference type="EMBL" id="NBG96064.1"/>
    </source>
</evidence>
<gene>
    <name evidence="6" type="ORF">GTQ45_10010</name>
</gene>
<dbReference type="InterPro" id="IPR058163">
    <property type="entry name" value="LysR-type_TF_proteobact-type"/>
</dbReference>
<evidence type="ECO:0000256" key="3">
    <source>
        <dbReference type="ARBA" id="ARBA00023125"/>
    </source>
</evidence>
<accession>A0A845QC87</accession>
<dbReference type="SUPFAM" id="SSF46785">
    <property type="entry name" value="Winged helix' DNA-binding domain"/>
    <property type="match status" value="1"/>
</dbReference>
<dbReference type="GO" id="GO:0006351">
    <property type="term" value="P:DNA-templated transcription"/>
    <property type="evidence" value="ECO:0007669"/>
    <property type="project" value="TreeGrafter"/>
</dbReference>
<dbReference type="RefSeq" id="WP_160587994.1">
    <property type="nucleotide sequence ID" value="NZ_BMHN01000001.1"/>
</dbReference>
<protein>
    <submittedName>
        <fullName evidence="6">LysR family transcriptional regulator</fullName>
    </submittedName>
</protein>
<dbReference type="InterPro" id="IPR036388">
    <property type="entry name" value="WH-like_DNA-bd_sf"/>
</dbReference>
<dbReference type="EMBL" id="WXYQ01000006">
    <property type="protein sequence ID" value="NBG96064.1"/>
    <property type="molecule type" value="Genomic_DNA"/>
</dbReference>
<dbReference type="Proteomes" id="UP000470384">
    <property type="component" value="Unassembled WGS sequence"/>
</dbReference>
<evidence type="ECO:0000259" key="5">
    <source>
        <dbReference type="PROSITE" id="PS50931"/>
    </source>
</evidence>
<dbReference type="Pfam" id="PF00126">
    <property type="entry name" value="HTH_1"/>
    <property type="match status" value="1"/>
</dbReference>
<keyword evidence="7" id="KW-1185">Reference proteome</keyword>
<dbReference type="Pfam" id="PF03466">
    <property type="entry name" value="LysR_substrate"/>
    <property type="match status" value="1"/>
</dbReference>
<keyword evidence="3" id="KW-0238">DNA-binding</keyword>
<dbReference type="GO" id="GO:0043565">
    <property type="term" value="F:sequence-specific DNA binding"/>
    <property type="evidence" value="ECO:0007669"/>
    <property type="project" value="TreeGrafter"/>
</dbReference>
<name>A0A845QC87_9HYPH</name>
<dbReference type="GO" id="GO:0003700">
    <property type="term" value="F:DNA-binding transcription factor activity"/>
    <property type="evidence" value="ECO:0007669"/>
    <property type="project" value="InterPro"/>
</dbReference>
<dbReference type="OrthoDB" id="9786526at2"/>
<dbReference type="PANTHER" id="PTHR30537:SF31">
    <property type="entry name" value="TRANSCRIPTIONAL REGULATOR, LYSR FAMILY"/>
    <property type="match status" value="1"/>
</dbReference>
<dbReference type="PROSITE" id="PS50931">
    <property type="entry name" value="HTH_LYSR"/>
    <property type="match status" value="1"/>
</dbReference>
<dbReference type="InterPro" id="IPR036390">
    <property type="entry name" value="WH_DNA-bd_sf"/>
</dbReference>
<evidence type="ECO:0000256" key="4">
    <source>
        <dbReference type="ARBA" id="ARBA00023163"/>
    </source>
</evidence>
<dbReference type="PANTHER" id="PTHR30537">
    <property type="entry name" value="HTH-TYPE TRANSCRIPTIONAL REGULATOR"/>
    <property type="match status" value="1"/>
</dbReference>
<keyword evidence="2" id="KW-0805">Transcription regulation</keyword>
<feature type="domain" description="HTH lysR-type" evidence="5">
    <location>
        <begin position="1"/>
        <end position="58"/>
    </location>
</feature>
<proteinExistence type="inferred from homology"/>
<evidence type="ECO:0000256" key="2">
    <source>
        <dbReference type="ARBA" id="ARBA00023015"/>
    </source>
</evidence>